<protein>
    <submittedName>
        <fullName evidence="2">(Fe-S)-binding protein</fullName>
    </submittedName>
</protein>
<dbReference type="AlphaFoldDB" id="A0A4Q2UBF1"/>
<dbReference type="PANTHER" id="PTHR30296:SF0">
    <property type="entry name" value="LACTATE UTILIZATION PROTEIN A"/>
    <property type="match status" value="1"/>
</dbReference>
<dbReference type="PANTHER" id="PTHR30296">
    <property type="entry name" value="UNCHARACTERIZED PROTEIN YKGE"/>
    <property type="match status" value="1"/>
</dbReference>
<comment type="caution">
    <text evidence="2">The sequence shown here is derived from an EMBL/GenBank/DDBJ whole genome shotgun (WGS) entry which is preliminary data.</text>
</comment>
<keyword evidence="3" id="KW-1185">Reference proteome</keyword>
<reference evidence="2 3" key="1">
    <citation type="submission" date="2018-12" db="EMBL/GenBank/DDBJ databases">
        <authorList>
            <person name="Grouzdev D.S."/>
            <person name="Krutkina M.S."/>
        </authorList>
    </citation>
    <scope>NUCLEOTIDE SEQUENCE [LARGE SCALE GENOMIC DNA]</scope>
    <source>
        <strain evidence="2 3">RmlP026</strain>
    </source>
</reference>
<feature type="domain" description="Cysteine-rich" evidence="1">
    <location>
        <begin position="146"/>
        <end position="230"/>
    </location>
</feature>
<evidence type="ECO:0000313" key="3">
    <source>
        <dbReference type="Proteomes" id="UP000290759"/>
    </source>
</evidence>
<evidence type="ECO:0000259" key="1">
    <source>
        <dbReference type="Pfam" id="PF02754"/>
    </source>
</evidence>
<dbReference type="InterPro" id="IPR004017">
    <property type="entry name" value="Cys_rich_dom"/>
</dbReference>
<dbReference type="GO" id="GO:0005829">
    <property type="term" value="C:cytosol"/>
    <property type="evidence" value="ECO:0007669"/>
    <property type="project" value="TreeGrafter"/>
</dbReference>
<dbReference type="Proteomes" id="UP000290759">
    <property type="component" value="Unassembled WGS sequence"/>
</dbReference>
<organism evidence="2 3">
    <name type="scientific">Lichenibacterium minor</name>
    <dbReference type="NCBI Taxonomy" id="2316528"/>
    <lineage>
        <taxon>Bacteria</taxon>
        <taxon>Pseudomonadati</taxon>
        <taxon>Pseudomonadota</taxon>
        <taxon>Alphaproteobacteria</taxon>
        <taxon>Hyphomicrobiales</taxon>
        <taxon>Lichenihabitantaceae</taxon>
        <taxon>Lichenibacterium</taxon>
    </lineage>
</organism>
<gene>
    <name evidence="2" type="ORF">D3273_01545</name>
</gene>
<sequence length="264" mass="27939">MDGRAAASRKPLRRDVRVGLFVTCLVDLFRPSVGFAAVKLLQDAGCIVEVPTQTCCGQPAYNSGDRATTATIAAQVIDAFAGFEHVVAPSGSCAAMIKRHYPELFADDPEMLRRAEELAARTHELVSFLADVMGVERVDAAFDGTVTYHDGCSGLRELGVRDQPRRLLGTVRGLDLVESANTDVCCGFGGTFAVKYGELSNSIVERKVGTVVGSGARTLVAGDLGCLMNIAGKLSRMGSHVEVRHVAEILAGDTEAAPIGSPTR</sequence>
<evidence type="ECO:0000313" key="2">
    <source>
        <dbReference type="EMBL" id="RYC33960.1"/>
    </source>
</evidence>
<proteinExistence type="predicted"/>
<dbReference type="OrthoDB" id="9770306at2"/>
<dbReference type="EMBL" id="QYBB01000001">
    <property type="protein sequence ID" value="RYC33960.1"/>
    <property type="molecule type" value="Genomic_DNA"/>
</dbReference>
<dbReference type="Pfam" id="PF02754">
    <property type="entry name" value="CCG"/>
    <property type="match status" value="2"/>
</dbReference>
<accession>A0A4Q2UBF1</accession>
<dbReference type="GO" id="GO:0016491">
    <property type="term" value="F:oxidoreductase activity"/>
    <property type="evidence" value="ECO:0007669"/>
    <property type="project" value="UniProtKB-ARBA"/>
</dbReference>
<dbReference type="RefSeq" id="WP_129222820.1">
    <property type="nucleotide sequence ID" value="NZ_QYBB01000001.1"/>
</dbReference>
<reference evidence="2 3" key="2">
    <citation type="submission" date="2019-02" db="EMBL/GenBank/DDBJ databases">
        <title>'Lichenibacterium ramalinii' gen. nov. sp. nov., 'Lichenibacterium minor' gen. nov. sp. nov.</title>
        <authorList>
            <person name="Pankratov T."/>
        </authorList>
    </citation>
    <scope>NUCLEOTIDE SEQUENCE [LARGE SCALE GENOMIC DNA]</scope>
    <source>
        <strain evidence="2 3">RmlP026</strain>
    </source>
</reference>
<name>A0A4Q2UBF1_9HYPH</name>
<feature type="domain" description="Cysteine-rich" evidence="1">
    <location>
        <begin position="18"/>
        <end position="98"/>
    </location>
</feature>